<feature type="transmembrane region" description="Helical" evidence="1">
    <location>
        <begin position="47"/>
        <end position="68"/>
    </location>
</feature>
<reference evidence="3 4" key="1">
    <citation type="submission" date="2020-08" db="EMBL/GenBank/DDBJ databases">
        <title>Genomic Encyclopedia of Type Strains, Phase IV (KMG-IV): sequencing the most valuable type-strain genomes for metagenomic binning, comparative biology and taxonomic classification.</title>
        <authorList>
            <person name="Goeker M."/>
        </authorList>
    </citation>
    <scope>NUCLEOTIDE SEQUENCE [LARGE SCALE GENOMIC DNA]</scope>
    <source>
        <strain evidence="3 4">DSM 19979</strain>
    </source>
</reference>
<keyword evidence="1" id="KW-0472">Membrane</keyword>
<feature type="transmembrane region" description="Helical" evidence="1">
    <location>
        <begin position="169"/>
        <end position="190"/>
    </location>
</feature>
<organism evidence="3 4">
    <name type="scientific">Roseococcus suduntuyensis</name>
    <dbReference type="NCBI Taxonomy" id="455361"/>
    <lineage>
        <taxon>Bacteria</taxon>
        <taxon>Pseudomonadati</taxon>
        <taxon>Pseudomonadota</taxon>
        <taxon>Alphaproteobacteria</taxon>
        <taxon>Acetobacterales</taxon>
        <taxon>Roseomonadaceae</taxon>
        <taxon>Roseococcus</taxon>
    </lineage>
</organism>
<dbReference type="InterPro" id="IPR012429">
    <property type="entry name" value="HGSNAT_cat"/>
</dbReference>
<evidence type="ECO:0000313" key="3">
    <source>
        <dbReference type="EMBL" id="MBB3899798.1"/>
    </source>
</evidence>
<protein>
    <submittedName>
        <fullName evidence="3">Putative membrane protein</fullName>
    </submittedName>
</protein>
<dbReference type="Proteomes" id="UP000553193">
    <property type="component" value="Unassembled WGS sequence"/>
</dbReference>
<evidence type="ECO:0000256" key="1">
    <source>
        <dbReference type="SAM" id="Phobius"/>
    </source>
</evidence>
<feature type="transmembrane region" description="Helical" evidence="1">
    <location>
        <begin position="127"/>
        <end position="149"/>
    </location>
</feature>
<sequence length="296" mass="31692">MAPFRLAAVDAARGAAIVAMVVYHFAWDLSLFGLITTDVTRHQGWVAFARGITGAFLGLVGVGLVLAAHAGKGRGPYLRRLGLIAGAALLVSLGSWWFNPQAFIFFGILHMIAVASLLALPFLRAPFWLLGLAMAVLLAGPHLLTHPVFNSFGWYWLGLSTATPPSPDLVPVFPWLALVLGGIALGRALVAAGPKPWWEWRPGGWLGRGLVGAGRWSLLIYLVHQPLLIGALMLVAPTPTPSGLAEGWQDQFITACMADARPRTACEAYAACLERNLARGARWEAVDPACRAETGF</sequence>
<proteinExistence type="predicted"/>
<accession>A0A840ACY7</accession>
<dbReference type="RefSeq" id="WP_184385890.1">
    <property type="nucleotide sequence ID" value="NZ_JACIDJ010000006.1"/>
</dbReference>
<feature type="domain" description="Heparan-alpha-glucosaminide N-acetyltransferase catalytic" evidence="2">
    <location>
        <begin position="5"/>
        <end position="226"/>
    </location>
</feature>
<evidence type="ECO:0000259" key="2">
    <source>
        <dbReference type="Pfam" id="PF07786"/>
    </source>
</evidence>
<dbReference type="AlphaFoldDB" id="A0A840ACY7"/>
<evidence type="ECO:0000313" key="4">
    <source>
        <dbReference type="Proteomes" id="UP000553193"/>
    </source>
</evidence>
<keyword evidence="1" id="KW-1133">Transmembrane helix</keyword>
<feature type="transmembrane region" description="Helical" evidence="1">
    <location>
        <begin position="12"/>
        <end position="35"/>
    </location>
</feature>
<dbReference type="EMBL" id="JACIDJ010000006">
    <property type="protein sequence ID" value="MBB3899798.1"/>
    <property type="molecule type" value="Genomic_DNA"/>
</dbReference>
<feature type="transmembrane region" description="Helical" evidence="1">
    <location>
        <begin position="103"/>
        <end position="120"/>
    </location>
</feature>
<keyword evidence="1" id="KW-0812">Transmembrane</keyword>
<keyword evidence="4" id="KW-1185">Reference proteome</keyword>
<comment type="caution">
    <text evidence="3">The sequence shown here is derived from an EMBL/GenBank/DDBJ whole genome shotgun (WGS) entry which is preliminary data.</text>
</comment>
<name>A0A840ACY7_9PROT</name>
<dbReference type="Pfam" id="PF07786">
    <property type="entry name" value="HGSNAT_cat"/>
    <property type="match status" value="1"/>
</dbReference>
<feature type="transmembrane region" description="Helical" evidence="1">
    <location>
        <begin position="80"/>
        <end position="97"/>
    </location>
</feature>
<gene>
    <name evidence="3" type="ORF">GGQ83_003258</name>
</gene>